<evidence type="ECO:0000256" key="6">
    <source>
        <dbReference type="ARBA" id="ARBA00013647"/>
    </source>
</evidence>
<dbReference type="CDD" id="cd19361">
    <property type="entry name" value="TenA_C_HP1287-like"/>
    <property type="match status" value="1"/>
</dbReference>
<reference evidence="10 11" key="1">
    <citation type="submission" date="2019-08" db="EMBL/GenBank/DDBJ databases">
        <title>In-depth cultivation of the pig gut microbiome towards novel bacterial diversity and tailored functional studies.</title>
        <authorList>
            <person name="Wylensek D."/>
            <person name="Hitch T.C.A."/>
            <person name="Clavel T."/>
        </authorList>
    </citation>
    <scope>NUCLEOTIDE SEQUENCE [LARGE SCALE GENOMIC DNA]</scope>
    <source>
        <strain evidence="10 11">WCA-389-WT-23D1</strain>
    </source>
</reference>
<dbReference type="GO" id="GO:0009229">
    <property type="term" value="P:thiamine diphosphate biosynthetic process"/>
    <property type="evidence" value="ECO:0007669"/>
    <property type="project" value="UniProtKB-UniPathway"/>
</dbReference>
<evidence type="ECO:0000313" key="10">
    <source>
        <dbReference type="EMBL" id="MSS37941.1"/>
    </source>
</evidence>
<dbReference type="InterPro" id="IPR004305">
    <property type="entry name" value="Thiaminase-2/PQQC"/>
</dbReference>
<dbReference type="AlphaFoldDB" id="A0A7X2NNH8"/>
<dbReference type="RefSeq" id="WP_154473378.1">
    <property type="nucleotide sequence ID" value="NZ_DBEWUL010000071.1"/>
</dbReference>
<gene>
    <name evidence="10" type="primary">tenA</name>
    <name evidence="10" type="ORF">FYJ39_15600</name>
</gene>
<dbReference type="InterPro" id="IPR016084">
    <property type="entry name" value="Haem_Oase-like_multi-hlx"/>
</dbReference>
<evidence type="ECO:0000256" key="5">
    <source>
        <dbReference type="ARBA" id="ARBA00012684"/>
    </source>
</evidence>
<proteinExistence type="inferred from homology"/>
<name>A0A7X2NNH8_9CLOT</name>
<protein>
    <recommendedName>
        <fullName evidence="6">Aminopyrimidine aminohydrolase</fullName>
        <ecNumber evidence="5">3.5.99.2</ecNumber>
    </recommendedName>
</protein>
<dbReference type="InterPro" id="IPR027574">
    <property type="entry name" value="Thiaminase_II"/>
</dbReference>
<dbReference type="PANTHER" id="PTHR43198:SF2">
    <property type="entry name" value="SI:CH1073-67J19.1-RELATED"/>
    <property type="match status" value="1"/>
</dbReference>
<keyword evidence="11" id="KW-1185">Reference proteome</keyword>
<evidence type="ECO:0000259" key="9">
    <source>
        <dbReference type="Pfam" id="PF03070"/>
    </source>
</evidence>
<dbReference type="GO" id="GO:0009228">
    <property type="term" value="P:thiamine biosynthetic process"/>
    <property type="evidence" value="ECO:0007669"/>
    <property type="project" value="UniProtKB-KW"/>
</dbReference>
<evidence type="ECO:0000256" key="7">
    <source>
        <dbReference type="ARBA" id="ARBA00022977"/>
    </source>
</evidence>
<evidence type="ECO:0000256" key="8">
    <source>
        <dbReference type="ARBA" id="ARBA00048337"/>
    </source>
</evidence>
<dbReference type="PANTHER" id="PTHR43198">
    <property type="entry name" value="BIFUNCTIONAL TH2 PROTEIN"/>
    <property type="match status" value="1"/>
</dbReference>
<comment type="catalytic activity">
    <reaction evidence="1">
        <text>4-amino-5-aminomethyl-2-methylpyrimidine + H2O = 4-amino-5-hydroxymethyl-2-methylpyrimidine + NH4(+)</text>
        <dbReference type="Rhea" id="RHEA:31799"/>
        <dbReference type="ChEBI" id="CHEBI:15377"/>
        <dbReference type="ChEBI" id="CHEBI:16892"/>
        <dbReference type="ChEBI" id="CHEBI:28938"/>
        <dbReference type="ChEBI" id="CHEBI:63416"/>
        <dbReference type="EC" id="3.5.99.2"/>
    </reaction>
</comment>
<comment type="catalytic activity">
    <reaction evidence="8">
        <text>thiamine + H2O = 5-(2-hydroxyethyl)-4-methylthiazole + 4-amino-5-hydroxymethyl-2-methylpyrimidine + H(+)</text>
        <dbReference type="Rhea" id="RHEA:17509"/>
        <dbReference type="ChEBI" id="CHEBI:15377"/>
        <dbReference type="ChEBI" id="CHEBI:15378"/>
        <dbReference type="ChEBI" id="CHEBI:16892"/>
        <dbReference type="ChEBI" id="CHEBI:17957"/>
        <dbReference type="ChEBI" id="CHEBI:18385"/>
        <dbReference type="EC" id="3.5.99.2"/>
    </reaction>
</comment>
<evidence type="ECO:0000256" key="2">
    <source>
        <dbReference type="ARBA" id="ARBA00004948"/>
    </source>
</evidence>
<evidence type="ECO:0000256" key="1">
    <source>
        <dbReference type="ARBA" id="ARBA00001881"/>
    </source>
</evidence>
<dbReference type="GO" id="GO:0005829">
    <property type="term" value="C:cytosol"/>
    <property type="evidence" value="ECO:0007669"/>
    <property type="project" value="TreeGrafter"/>
</dbReference>
<dbReference type="Proteomes" id="UP000429958">
    <property type="component" value="Unassembled WGS sequence"/>
</dbReference>
<dbReference type="EC" id="3.5.99.2" evidence="5"/>
<dbReference type="EMBL" id="VUMD01000016">
    <property type="protein sequence ID" value="MSS37941.1"/>
    <property type="molecule type" value="Genomic_DNA"/>
</dbReference>
<dbReference type="UniPathway" id="UPA00060"/>
<comment type="pathway">
    <text evidence="2">Cofactor biosynthesis; thiamine diphosphate biosynthesis.</text>
</comment>
<dbReference type="SUPFAM" id="SSF48613">
    <property type="entry name" value="Heme oxygenase-like"/>
    <property type="match status" value="1"/>
</dbReference>
<dbReference type="Gene3D" id="1.20.910.10">
    <property type="entry name" value="Heme oxygenase-like"/>
    <property type="match status" value="1"/>
</dbReference>
<organism evidence="10 11">
    <name type="scientific">Clostridium porci</name>
    <dbReference type="NCBI Taxonomy" id="2605778"/>
    <lineage>
        <taxon>Bacteria</taxon>
        <taxon>Bacillati</taxon>
        <taxon>Bacillota</taxon>
        <taxon>Clostridia</taxon>
        <taxon>Eubacteriales</taxon>
        <taxon>Clostridiaceae</taxon>
        <taxon>Clostridium</taxon>
    </lineage>
</organism>
<dbReference type="NCBIfam" id="TIGR04306">
    <property type="entry name" value="salvage_TenA"/>
    <property type="match status" value="1"/>
</dbReference>
<comment type="subunit">
    <text evidence="4">Homotetramer.</text>
</comment>
<dbReference type="GO" id="GO:0050334">
    <property type="term" value="F:thiaminase activity"/>
    <property type="evidence" value="ECO:0007669"/>
    <property type="project" value="UniProtKB-EC"/>
</dbReference>
<evidence type="ECO:0000256" key="4">
    <source>
        <dbReference type="ARBA" id="ARBA00011881"/>
    </source>
</evidence>
<sequence length="221" mass="24648">MTNSVSYRLHDAAASIWEACLKHPFVTGIGDGTLAVEKFQHFMLQDYLYLFDYARVFALGVVKARAPELMRTFAANVDAILGGEMKIHRAYMKRLGITEEQVFAVKPALDNLSYTNYMLSVASSGSPMEIVASILACSWSYAEIGQALATIPGAAEHPFYGEWIQGYAAEEYAATNQALIELMDSLAANATEEQIAYLTEVFVNCSRYELGFWDMSWEMRT</sequence>
<feature type="domain" description="Thiaminase-2/PQQC" evidence="9">
    <location>
        <begin position="10"/>
        <end position="218"/>
    </location>
</feature>
<comment type="similarity">
    <text evidence="3">Belongs to the TenA family.</text>
</comment>
<evidence type="ECO:0000313" key="11">
    <source>
        <dbReference type="Proteomes" id="UP000429958"/>
    </source>
</evidence>
<evidence type="ECO:0000256" key="3">
    <source>
        <dbReference type="ARBA" id="ARBA00010264"/>
    </source>
</evidence>
<keyword evidence="7" id="KW-0784">Thiamine biosynthesis</keyword>
<dbReference type="InterPro" id="IPR050967">
    <property type="entry name" value="Thiamine_Salvage_TenA"/>
</dbReference>
<comment type="caution">
    <text evidence="10">The sequence shown here is derived from an EMBL/GenBank/DDBJ whole genome shotgun (WGS) entry which is preliminary data.</text>
</comment>
<accession>A0A7X2NNH8</accession>
<dbReference type="Pfam" id="PF03070">
    <property type="entry name" value="TENA_THI-4"/>
    <property type="match status" value="1"/>
</dbReference>